<comment type="caution">
    <text evidence="2">The sequence shown here is derived from an EMBL/GenBank/DDBJ whole genome shotgun (WGS) entry which is preliminary data.</text>
</comment>
<gene>
    <name evidence="2" type="ORF">LCGC14_2512310</name>
</gene>
<feature type="transmembrane region" description="Helical" evidence="1">
    <location>
        <begin position="60"/>
        <end position="78"/>
    </location>
</feature>
<sequence>MRKKKSQAQLQVWLFALLFLFMISLVYIIMTKPYIAIRDKFASNFTGTEFEPTMNKINTYWILWPVILIGSIMIWAFMTTMGTTPPRLP</sequence>
<keyword evidence="1" id="KW-0812">Transmembrane</keyword>
<evidence type="ECO:0000256" key="1">
    <source>
        <dbReference type="SAM" id="Phobius"/>
    </source>
</evidence>
<proteinExistence type="predicted"/>
<keyword evidence="1" id="KW-1133">Transmembrane helix</keyword>
<dbReference type="AlphaFoldDB" id="A0A0F9BLQ1"/>
<dbReference type="EMBL" id="LAZR01040323">
    <property type="protein sequence ID" value="KKL14772.1"/>
    <property type="molecule type" value="Genomic_DNA"/>
</dbReference>
<keyword evidence="1" id="KW-0472">Membrane</keyword>
<name>A0A0F9BLQ1_9ZZZZ</name>
<reference evidence="2" key="1">
    <citation type="journal article" date="2015" name="Nature">
        <title>Complex archaea that bridge the gap between prokaryotes and eukaryotes.</title>
        <authorList>
            <person name="Spang A."/>
            <person name="Saw J.H."/>
            <person name="Jorgensen S.L."/>
            <person name="Zaremba-Niedzwiedzka K."/>
            <person name="Martijn J."/>
            <person name="Lind A.E."/>
            <person name="van Eijk R."/>
            <person name="Schleper C."/>
            <person name="Guy L."/>
            <person name="Ettema T.J."/>
        </authorList>
    </citation>
    <scope>NUCLEOTIDE SEQUENCE</scope>
</reference>
<evidence type="ECO:0000313" key="2">
    <source>
        <dbReference type="EMBL" id="KKL14772.1"/>
    </source>
</evidence>
<accession>A0A0F9BLQ1</accession>
<feature type="transmembrane region" description="Helical" evidence="1">
    <location>
        <begin position="12"/>
        <end position="30"/>
    </location>
</feature>
<organism evidence="2">
    <name type="scientific">marine sediment metagenome</name>
    <dbReference type="NCBI Taxonomy" id="412755"/>
    <lineage>
        <taxon>unclassified sequences</taxon>
        <taxon>metagenomes</taxon>
        <taxon>ecological metagenomes</taxon>
    </lineage>
</organism>
<protein>
    <submittedName>
        <fullName evidence="2">Uncharacterized protein</fullName>
    </submittedName>
</protein>